<reference evidence="3" key="1">
    <citation type="journal article" date="2019" name="Int. J. Syst. Evol. Microbiol.">
        <title>The Global Catalogue of Microorganisms (GCM) 10K type strain sequencing project: providing services to taxonomists for standard genome sequencing and annotation.</title>
        <authorList>
            <consortium name="The Broad Institute Genomics Platform"/>
            <consortium name="The Broad Institute Genome Sequencing Center for Infectious Disease"/>
            <person name="Wu L."/>
            <person name="Ma J."/>
        </authorList>
    </citation>
    <scope>NUCLEOTIDE SEQUENCE [LARGE SCALE GENOMIC DNA]</scope>
    <source>
        <strain evidence="3">JCM 18537</strain>
    </source>
</reference>
<evidence type="ECO:0000313" key="3">
    <source>
        <dbReference type="Proteomes" id="UP001501645"/>
    </source>
</evidence>
<sequence length="73" mass="8207">MVGNNTHRPLARSEFRGFALHDAMAPLVFVNTHDDSLAGQFFTFFHELAHLLRGETALDIPDLRAETAGAERW</sequence>
<proteinExistence type="predicted"/>
<name>A0ABP9A5Y1_9MICO</name>
<dbReference type="InterPro" id="IPR010359">
    <property type="entry name" value="IrrE_HExxH"/>
</dbReference>
<feature type="domain" description="IrrE N-terminal-like" evidence="1">
    <location>
        <begin position="16"/>
        <end position="57"/>
    </location>
</feature>
<comment type="caution">
    <text evidence="2">The sequence shown here is derived from an EMBL/GenBank/DDBJ whole genome shotgun (WGS) entry which is preliminary data.</text>
</comment>
<dbReference type="Proteomes" id="UP001501645">
    <property type="component" value="Unassembled WGS sequence"/>
</dbReference>
<dbReference type="RefSeq" id="WP_345438129.1">
    <property type="nucleotide sequence ID" value="NZ_BAABKO010000002.1"/>
</dbReference>
<evidence type="ECO:0000313" key="2">
    <source>
        <dbReference type="EMBL" id="GAA4773540.1"/>
    </source>
</evidence>
<gene>
    <name evidence="2" type="ORF">GCM10023351_17440</name>
</gene>
<dbReference type="EMBL" id="BAABKO010000002">
    <property type="protein sequence ID" value="GAA4773540.1"/>
    <property type="molecule type" value="Genomic_DNA"/>
</dbReference>
<evidence type="ECO:0000259" key="1">
    <source>
        <dbReference type="Pfam" id="PF06114"/>
    </source>
</evidence>
<dbReference type="Pfam" id="PF06114">
    <property type="entry name" value="Peptidase_M78"/>
    <property type="match status" value="1"/>
</dbReference>
<protein>
    <recommendedName>
        <fullName evidence="1">IrrE N-terminal-like domain-containing protein</fullName>
    </recommendedName>
</protein>
<keyword evidence="3" id="KW-1185">Reference proteome</keyword>
<accession>A0ABP9A5Y1</accession>
<organism evidence="2 3">
    <name type="scientific">Microbacterium gilvum</name>
    <dbReference type="NCBI Taxonomy" id="1336204"/>
    <lineage>
        <taxon>Bacteria</taxon>
        <taxon>Bacillati</taxon>
        <taxon>Actinomycetota</taxon>
        <taxon>Actinomycetes</taxon>
        <taxon>Micrococcales</taxon>
        <taxon>Microbacteriaceae</taxon>
        <taxon>Microbacterium</taxon>
    </lineage>
</organism>